<protein>
    <submittedName>
        <fullName evidence="2">Uncharacterized protein</fullName>
    </submittedName>
</protein>
<evidence type="ECO:0000313" key="2">
    <source>
        <dbReference type="EMBL" id="AZR07727.1"/>
    </source>
</evidence>
<reference evidence="2 3" key="1">
    <citation type="submission" date="2018-11" db="EMBL/GenBank/DDBJ databases">
        <title>Multidrug-resistant genes are associated with an 42-kb island TGI1 carrying a complex class 1 integron in a Trueperella pyogenes.</title>
        <authorList>
            <person name="Dong W."/>
        </authorList>
    </citation>
    <scope>NUCLEOTIDE SEQUENCE [LARGE SCALE GENOMIC DNA]</scope>
    <source>
        <strain evidence="2 3">TP4</strain>
    </source>
</reference>
<dbReference type="RefSeq" id="WP_024964064.1">
    <property type="nucleotide sequence ID" value="NZ_CP029001.1"/>
</dbReference>
<dbReference type="Proteomes" id="UP000275951">
    <property type="component" value="Chromosome"/>
</dbReference>
<name>A0A3S9QP56_9ACTO</name>
<keyword evidence="1" id="KW-1133">Transmembrane helix</keyword>
<keyword evidence="1" id="KW-0812">Transmembrane</keyword>
<keyword evidence="1" id="KW-0472">Membrane</keyword>
<evidence type="ECO:0000256" key="1">
    <source>
        <dbReference type="SAM" id="Phobius"/>
    </source>
</evidence>
<feature type="transmembrane region" description="Helical" evidence="1">
    <location>
        <begin position="12"/>
        <end position="33"/>
    </location>
</feature>
<dbReference type="AlphaFoldDB" id="A0A3S9QP56"/>
<proteinExistence type="predicted"/>
<gene>
    <name evidence="2" type="ORF">EBQ10_10835</name>
</gene>
<organism evidence="2 3">
    <name type="scientific">Trueperella pyogenes</name>
    <dbReference type="NCBI Taxonomy" id="1661"/>
    <lineage>
        <taxon>Bacteria</taxon>
        <taxon>Bacillati</taxon>
        <taxon>Actinomycetota</taxon>
        <taxon>Actinomycetes</taxon>
        <taxon>Actinomycetales</taxon>
        <taxon>Actinomycetaceae</taxon>
        <taxon>Trueperella</taxon>
    </lineage>
</organism>
<feature type="transmembrane region" description="Helical" evidence="1">
    <location>
        <begin position="45"/>
        <end position="69"/>
    </location>
</feature>
<evidence type="ECO:0000313" key="3">
    <source>
        <dbReference type="Proteomes" id="UP000275951"/>
    </source>
</evidence>
<accession>A0A3S9QP56</accession>
<sequence>MFWEAGTPFGLTSLKLFVGVTVLGLVAVVYLLWRLQKRTERPTILTRFADAGLYTAAVVLPVVAVFLHFNRDGNFYASFSELVEQIVALS</sequence>
<dbReference type="EMBL" id="CP033905">
    <property type="protein sequence ID" value="AZR07727.1"/>
    <property type="molecule type" value="Genomic_DNA"/>
</dbReference>